<sequence>MSIYPANSKSGSTRLYDIQSLEDDGSNFQTWKYRVTKVLQVRGLWTVVSGEETDPGVSQPLDHSDWLRRDQEAHAQITLTLKDEPLNGVIHTATAKEAWDKLNVRYEGAGKQHIAYLISELFRNTLTDESPLESQLNAMRQKSYILTSLGQPLDDSLIAIAMVISLPSSYDVLRTILMATEDKLTTDSVVTRILTEEKTRREANSQVAFFAKTGKSKPKSKESGKRNVKCTYGPCKKKGHTEDECRKKKADLAAKDKDGKGDTKAGDLSAKVASIPSESEDNSNGDEALQLFVAEALAKRKVLLSRWIVDSGASSPMSSQREWFLNYSPLASPKRVWLGDKRYILAIGIGQVALTADLGNGKKRTALLQGVYHVPDLNGNLLSVSHLTKRGYSVSFTTSGCRIQNTEGQLIGTAHDKDNLYVFDGSPHVPERAYTATLDAASTLADLASDPSPSLNLFMAKTETSRASLDTWHRRLGHINVDSVLKMVRKGMAKGMEIVGETKQWVQAQCKPCLVGKASRKPIAKESDVENPRIFYRVYSDYCGPMPTTARTGHRGFSTHIDAKAHYADLRLLKTKDDELVEFKAYKQHAENVTGKRLAFLRTDGGGEYTSTVFEAYLKAEGIHHEITNPYTPQENGVAERMNRTIVEMARSMLNDAGLPPSYWGDAVQHAVYIINRTPTRALPDNITPYEAWTGNKPSLAHLRIFGCKAYVHIPKEKRKKLDAKSVECTYLGYAEHRKAYRLLHRPPHGGKPTVIESRDVYFDEGTEVEPSRVVIDVDPVEAAPESTPLKDEAQTPEASPRRSPRTTVEDVPDEDDEPPKLLPDPDDSDDEDEQPPAPAARPPSRPTSTAPSRRTAATYTPVGAPYPNPAPPPSLRRSLRTRKEPVRDDDPRLRVSSYNRKPKEREVQEMGDDLEGSSGHVEDAGEQPSRDSVGADEHARRANVSDDPRTYKEAMSRPDAECWKAACAEELLSFTKAELYDEVERPRNRKVVGCKWVFKIKRGPDGEIEKYKARLVAKGFTQVEDVDYDETFAPTTKFSTIRTLLALAAAHDLEIHQMDVKSAFLNGDLDEEIYMACPPGFEDRPDIVWRLRKALYGLKQASRQWYKKIRAEFESLGFKRSDADHGVFYKEVDGSLVIVALYVDDMLIFADKVSAIDSVKASLKEKFDMTDLGEAHWVLNMEIIRDRPNRTLELSQRQYVETILERFGMTDCRPVSTPMAANQKLAKLDEAEVDEKRYQSALGSLMYAMLGTRPDLAYAIGTLSKHAATPGEEHWTALMRVYRYLRKTTDVRLVYCGNSPGELVQGYVDADWGSDPMDRRSVTGHVFLIAGGAVSWSSKKQTSTALSSTEAASGKKHFTLSPHIAYVAVVAPLHTPWFIVVCSTYSGSIAACSS</sequence>
<keyword evidence="9" id="KW-0064">Aspartyl protease</keyword>
<dbReference type="STRING" id="34475.A0A4Y9XTU1"/>
<dbReference type="Gene3D" id="3.30.420.10">
    <property type="entry name" value="Ribonuclease H-like superfamily/Ribonuclease H"/>
    <property type="match status" value="1"/>
</dbReference>
<evidence type="ECO:0000256" key="1">
    <source>
        <dbReference type="ARBA" id="ARBA00002180"/>
    </source>
</evidence>
<accession>A0A4Y9XTU1</accession>
<feature type="region of interest" description="Disordered" evidence="23">
    <location>
        <begin position="210"/>
        <end position="284"/>
    </location>
</feature>
<dbReference type="InterPro" id="IPR025724">
    <property type="entry name" value="GAG-pre-integrase_dom"/>
</dbReference>
<evidence type="ECO:0000256" key="16">
    <source>
        <dbReference type="ARBA" id="ARBA00022918"/>
    </source>
</evidence>
<keyword evidence="8" id="KW-0547">Nucleotide-binding</keyword>
<dbReference type="InterPro" id="IPR043502">
    <property type="entry name" value="DNA/RNA_pol_sf"/>
</dbReference>
<comment type="function">
    <text evidence="1">The aspartyl protease (PR) mediates the proteolytic cleavages of the Gag and Gag-Pol polyproteins after assembly of the VLP.</text>
</comment>
<evidence type="ECO:0000256" key="10">
    <source>
        <dbReference type="ARBA" id="ARBA00022759"/>
    </source>
</evidence>
<dbReference type="GO" id="GO:0015074">
    <property type="term" value="P:DNA integration"/>
    <property type="evidence" value="ECO:0007669"/>
    <property type="project" value="UniProtKB-KW"/>
</dbReference>
<evidence type="ECO:0000256" key="17">
    <source>
        <dbReference type="ARBA" id="ARBA00022932"/>
    </source>
</evidence>
<evidence type="ECO:0000256" key="12">
    <source>
        <dbReference type="ARBA" id="ARBA00022840"/>
    </source>
</evidence>
<dbReference type="InterPro" id="IPR057670">
    <property type="entry name" value="SH3_retrovirus"/>
</dbReference>
<keyword evidence="19" id="KW-0233">DNA recombination</keyword>
<keyword evidence="12" id="KW-0067">ATP-binding</keyword>
<dbReference type="InterPro" id="IPR012337">
    <property type="entry name" value="RNaseH-like_sf"/>
</dbReference>
<dbReference type="GO" id="GO:0005524">
    <property type="term" value="F:ATP binding"/>
    <property type="evidence" value="ECO:0007669"/>
    <property type="project" value="UniProtKB-KW"/>
</dbReference>
<dbReference type="EMBL" id="SEKV01000807">
    <property type="protein sequence ID" value="TFY53550.1"/>
    <property type="molecule type" value="Genomic_DNA"/>
</dbReference>
<feature type="compositionally biased region" description="Basic and acidic residues" evidence="23">
    <location>
        <begin position="240"/>
        <end position="265"/>
    </location>
</feature>
<keyword evidence="6" id="KW-0540">Nuclease</keyword>
<keyword evidence="10" id="KW-0255">Endonuclease</keyword>
<keyword evidence="5" id="KW-0548">Nucleotidyltransferase</keyword>
<feature type="compositionally biased region" description="Pro residues" evidence="23">
    <location>
        <begin position="865"/>
        <end position="875"/>
    </location>
</feature>
<dbReference type="GO" id="GO:0003964">
    <property type="term" value="F:RNA-directed DNA polymerase activity"/>
    <property type="evidence" value="ECO:0007669"/>
    <property type="project" value="UniProtKB-KW"/>
</dbReference>
<dbReference type="InterPro" id="IPR036397">
    <property type="entry name" value="RNaseH_sf"/>
</dbReference>
<dbReference type="InterPro" id="IPR001584">
    <property type="entry name" value="Integrase_cat-core"/>
</dbReference>
<dbReference type="GO" id="GO:0006508">
    <property type="term" value="P:proteolysis"/>
    <property type="evidence" value="ECO:0007669"/>
    <property type="project" value="UniProtKB-KW"/>
</dbReference>
<feature type="domain" description="Integrase catalytic" evidence="24">
    <location>
        <begin position="528"/>
        <end position="697"/>
    </location>
</feature>
<dbReference type="InterPro" id="IPR039537">
    <property type="entry name" value="Retrotran_Ty1/copia-like"/>
</dbReference>
<dbReference type="InterPro" id="IPR013103">
    <property type="entry name" value="RVT_2"/>
</dbReference>
<dbReference type="GO" id="GO:0003887">
    <property type="term" value="F:DNA-directed DNA polymerase activity"/>
    <property type="evidence" value="ECO:0007669"/>
    <property type="project" value="UniProtKB-KW"/>
</dbReference>
<keyword evidence="4" id="KW-0645">Protease</keyword>
<name>A0A4Y9XTU1_9APHY</name>
<evidence type="ECO:0000256" key="3">
    <source>
        <dbReference type="ARBA" id="ARBA00022612"/>
    </source>
</evidence>
<dbReference type="Pfam" id="PF13976">
    <property type="entry name" value="gag_pre-integrs"/>
    <property type="match status" value="1"/>
</dbReference>
<dbReference type="Pfam" id="PF22936">
    <property type="entry name" value="Pol_BBD"/>
    <property type="match status" value="1"/>
</dbReference>
<keyword evidence="11" id="KW-0378">Hydrolase</keyword>
<dbReference type="GO" id="GO:0032196">
    <property type="term" value="P:transposition"/>
    <property type="evidence" value="ECO:0007669"/>
    <property type="project" value="UniProtKB-KW"/>
</dbReference>
<keyword evidence="18" id="KW-0917">Virion maturation</keyword>
<evidence type="ECO:0000256" key="13">
    <source>
        <dbReference type="ARBA" id="ARBA00022842"/>
    </source>
</evidence>
<gene>
    <name evidence="25" type="ORF">EVJ58_g9393</name>
</gene>
<comment type="catalytic activity">
    <reaction evidence="21">
        <text>DNA(n) + a 2'-deoxyribonucleoside 5'-triphosphate = DNA(n+1) + diphosphate</text>
        <dbReference type="Rhea" id="RHEA:22508"/>
        <dbReference type="Rhea" id="RHEA-COMP:17339"/>
        <dbReference type="Rhea" id="RHEA-COMP:17340"/>
        <dbReference type="ChEBI" id="CHEBI:33019"/>
        <dbReference type="ChEBI" id="CHEBI:61560"/>
        <dbReference type="ChEBI" id="CHEBI:173112"/>
        <dbReference type="EC" id="2.7.7.49"/>
    </reaction>
</comment>
<protein>
    <recommendedName>
        <fullName evidence="24">Integrase catalytic domain-containing protein</fullName>
    </recommendedName>
</protein>
<keyword evidence="20" id="KW-0511">Multifunctional enzyme</keyword>
<keyword evidence="14" id="KW-0694">RNA-binding</keyword>
<keyword evidence="3" id="KW-1188">Viral release from host cell</keyword>
<dbReference type="Proteomes" id="UP000298390">
    <property type="component" value="Unassembled WGS sequence"/>
</dbReference>
<feature type="compositionally biased region" description="Basic and acidic residues" evidence="23">
    <location>
        <begin position="934"/>
        <end position="954"/>
    </location>
</feature>
<evidence type="ECO:0000259" key="24">
    <source>
        <dbReference type="PROSITE" id="PS50994"/>
    </source>
</evidence>
<evidence type="ECO:0000256" key="4">
    <source>
        <dbReference type="ARBA" id="ARBA00022670"/>
    </source>
</evidence>
<feature type="compositionally biased region" description="Basic and acidic residues" evidence="23">
    <location>
        <begin position="882"/>
        <end position="894"/>
    </location>
</feature>
<feature type="compositionally biased region" description="Pro residues" evidence="23">
    <location>
        <begin position="836"/>
        <end position="846"/>
    </location>
</feature>
<dbReference type="Pfam" id="PF25597">
    <property type="entry name" value="SH3_retrovirus"/>
    <property type="match status" value="1"/>
</dbReference>
<dbReference type="SUPFAM" id="SSF56672">
    <property type="entry name" value="DNA/RNA polymerases"/>
    <property type="match status" value="1"/>
</dbReference>
<keyword evidence="7" id="KW-0479">Metal-binding</keyword>
<proteinExistence type="predicted"/>
<evidence type="ECO:0000256" key="22">
    <source>
        <dbReference type="ARBA" id="ARBA00049244"/>
    </source>
</evidence>
<dbReference type="GO" id="GO:0006310">
    <property type="term" value="P:DNA recombination"/>
    <property type="evidence" value="ECO:0007669"/>
    <property type="project" value="UniProtKB-KW"/>
</dbReference>
<evidence type="ECO:0000256" key="7">
    <source>
        <dbReference type="ARBA" id="ARBA00022723"/>
    </source>
</evidence>
<evidence type="ECO:0000256" key="2">
    <source>
        <dbReference type="ARBA" id="ARBA00022578"/>
    </source>
</evidence>
<evidence type="ECO:0000313" key="26">
    <source>
        <dbReference type="Proteomes" id="UP000298390"/>
    </source>
</evidence>
<dbReference type="InterPro" id="IPR054722">
    <property type="entry name" value="PolX-like_BBD"/>
</dbReference>
<dbReference type="GO" id="GO:0004190">
    <property type="term" value="F:aspartic-type endopeptidase activity"/>
    <property type="evidence" value="ECO:0007669"/>
    <property type="project" value="UniProtKB-KW"/>
</dbReference>
<dbReference type="PANTHER" id="PTHR42648">
    <property type="entry name" value="TRANSPOSASE, PUTATIVE-RELATED"/>
    <property type="match status" value="1"/>
</dbReference>
<dbReference type="GO" id="GO:0003723">
    <property type="term" value="F:RNA binding"/>
    <property type="evidence" value="ECO:0007669"/>
    <property type="project" value="UniProtKB-KW"/>
</dbReference>
<evidence type="ECO:0000256" key="15">
    <source>
        <dbReference type="ARBA" id="ARBA00022908"/>
    </source>
</evidence>
<reference evidence="25 26" key="1">
    <citation type="submission" date="2019-01" db="EMBL/GenBank/DDBJ databases">
        <title>Genome sequencing of the rare red list fungi Fomitopsis rosea.</title>
        <authorList>
            <person name="Buettner E."/>
            <person name="Kellner H."/>
        </authorList>
    </citation>
    <scope>NUCLEOTIDE SEQUENCE [LARGE SCALE GENOMIC DNA]</scope>
    <source>
        <strain evidence="25 26">DSM 105464</strain>
    </source>
</reference>
<keyword evidence="2" id="KW-0815">Transposition</keyword>
<evidence type="ECO:0000256" key="21">
    <source>
        <dbReference type="ARBA" id="ARBA00048173"/>
    </source>
</evidence>
<feature type="region of interest" description="Disordered" evidence="23">
    <location>
        <begin position="773"/>
        <end position="954"/>
    </location>
</feature>
<evidence type="ECO:0000256" key="6">
    <source>
        <dbReference type="ARBA" id="ARBA00022722"/>
    </source>
</evidence>
<evidence type="ECO:0000256" key="14">
    <source>
        <dbReference type="ARBA" id="ARBA00022884"/>
    </source>
</evidence>
<organism evidence="25 26">
    <name type="scientific">Rhodofomes roseus</name>
    <dbReference type="NCBI Taxonomy" id="34475"/>
    <lineage>
        <taxon>Eukaryota</taxon>
        <taxon>Fungi</taxon>
        <taxon>Dikarya</taxon>
        <taxon>Basidiomycota</taxon>
        <taxon>Agaricomycotina</taxon>
        <taxon>Agaricomycetes</taxon>
        <taxon>Polyporales</taxon>
        <taxon>Rhodofomes</taxon>
    </lineage>
</organism>
<evidence type="ECO:0000256" key="11">
    <source>
        <dbReference type="ARBA" id="ARBA00022801"/>
    </source>
</evidence>
<dbReference type="SUPFAM" id="SSF53098">
    <property type="entry name" value="Ribonuclease H-like"/>
    <property type="match status" value="1"/>
</dbReference>
<evidence type="ECO:0000256" key="23">
    <source>
        <dbReference type="SAM" id="MobiDB-lite"/>
    </source>
</evidence>
<evidence type="ECO:0000256" key="19">
    <source>
        <dbReference type="ARBA" id="ARBA00023172"/>
    </source>
</evidence>
<dbReference type="Pfam" id="PF14223">
    <property type="entry name" value="Retrotran_gag_2"/>
    <property type="match status" value="1"/>
</dbReference>
<dbReference type="GO" id="GO:0005634">
    <property type="term" value="C:nucleus"/>
    <property type="evidence" value="ECO:0007669"/>
    <property type="project" value="UniProtKB-ARBA"/>
</dbReference>
<evidence type="ECO:0000256" key="20">
    <source>
        <dbReference type="ARBA" id="ARBA00023268"/>
    </source>
</evidence>
<evidence type="ECO:0000256" key="8">
    <source>
        <dbReference type="ARBA" id="ARBA00022741"/>
    </source>
</evidence>
<dbReference type="PROSITE" id="PS50994">
    <property type="entry name" value="INTEGRASE"/>
    <property type="match status" value="1"/>
</dbReference>
<evidence type="ECO:0000256" key="5">
    <source>
        <dbReference type="ARBA" id="ARBA00022695"/>
    </source>
</evidence>
<dbReference type="GO" id="GO:0046872">
    <property type="term" value="F:metal ion binding"/>
    <property type="evidence" value="ECO:0007669"/>
    <property type="project" value="UniProtKB-KW"/>
</dbReference>
<comment type="catalytic activity">
    <reaction evidence="22">
        <text>DNA(n) + a 2'-deoxyribonucleoside 5'-triphosphate = DNA(n+1) + diphosphate</text>
        <dbReference type="Rhea" id="RHEA:22508"/>
        <dbReference type="Rhea" id="RHEA-COMP:17339"/>
        <dbReference type="Rhea" id="RHEA-COMP:17340"/>
        <dbReference type="ChEBI" id="CHEBI:33019"/>
        <dbReference type="ChEBI" id="CHEBI:61560"/>
        <dbReference type="ChEBI" id="CHEBI:173112"/>
        <dbReference type="EC" id="2.7.7.7"/>
    </reaction>
</comment>
<keyword evidence="15" id="KW-0229">DNA integration</keyword>
<dbReference type="GO" id="GO:0004519">
    <property type="term" value="F:endonuclease activity"/>
    <property type="evidence" value="ECO:0007669"/>
    <property type="project" value="UniProtKB-KW"/>
</dbReference>
<keyword evidence="16" id="KW-0695">RNA-directed DNA polymerase</keyword>
<keyword evidence="17" id="KW-0239">DNA-directed DNA polymerase</keyword>
<keyword evidence="13" id="KW-0460">Magnesium</keyword>
<keyword evidence="17" id="KW-0808">Transferase</keyword>
<feature type="compositionally biased region" description="Acidic residues" evidence="23">
    <location>
        <begin position="825"/>
        <end position="835"/>
    </location>
</feature>
<evidence type="ECO:0000256" key="9">
    <source>
        <dbReference type="ARBA" id="ARBA00022750"/>
    </source>
</evidence>
<comment type="caution">
    <text evidence="25">The sequence shown here is derived from an EMBL/GenBank/DDBJ whole genome shotgun (WGS) entry which is preliminary data.</text>
</comment>
<dbReference type="Pfam" id="PF07727">
    <property type="entry name" value="RVT_2"/>
    <property type="match status" value="1"/>
</dbReference>
<evidence type="ECO:0000256" key="18">
    <source>
        <dbReference type="ARBA" id="ARBA00023113"/>
    </source>
</evidence>
<dbReference type="CDD" id="cd09272">
    <property type="entry name" value="RNase_HI_RT_Ty1"/>
    <property type="match status" value="1"/>
</dbReference>
<feature type="compositionally biased region" description="Low complexity" evidence="23">
    <location>
        <begin position="847"/>
        <end position="864"/>
    </location>
</feature>
<evidence type="ECO:0000313" key="25">
    <source>
        <dbReference type="EMBL" id="TFY53550.1"/>
    </source>
</evidence>
<dbReference type="PANTHER" id="PTHR42648:SF11">
    <property type="entry name" value="TRANSPOSON TY4-P GAG-POL POLYPROTEIN"/>
    <property type="match status" value="1"/>
</dbReference>